<evidence type="ECO:0000313" key="6">
    <source>
        <dbReference type="EMBL" id="SHI09524.1"/>
    </source>
</evidence>
<protein>
    <submittedName>
        <fullName evidence="6">Type I restriction enzyme, S subunit</fullName>
    </submittedName>
</protein>
<dbReference type="PANTHER" id="PTHR30408">
    <property type="entry name" value="TYPE-1 RESTRICTION ENZYME ECOKI SPECIFICITY PROTEIN"/>
    <property type="match status" value="1"/>
</dbReference>
<organism evidence="6 7">
    <name type="scientific">Clostridium collagenovorans DSM 3089</name>
    <dbReference type="NCBI Taxonomy" id="1121306"/>
    <lineage>
        <taxon>Bacteria</taxon>
        <taxon>Bacillati</taxon>
        <taxon>Bacillota</taxon>
        <taxon>Clostridia</taxon>
        <taxon>Eubacteriales</taxon>
        <taxon>Clostridiaceae</taxon>
        <taxon>Clostridium</taxon>
    </lineage>
</organism>
<dbReference type="STRING" id="1121306.SAMN02745196_02801"/>
<dbReference type="Proteomes" id="UP000184526">
    <property type="component" value="Unassembled WGS sequence"/>
</dbReference>
<dbReference type="OrthoDB" id="9795776at2"/>
<proteinExistence type="inferred from homology"/>
<dbReference type="InterPro" id="IPR052021">
    <property type="entry name" value="Type-I_RS_S_subunit"/>
</dbReference>
<sequence>MAKKKITLEEAVVNDISYEIPKNWLMIKLGYLGKWGSGGTPSRIHPEYYEGKIPWIKTGELNNGYIYDAEENITEDAINNSSAKIFKKDSVLIAMYGATIGKVAILGIDATTNQACAAIECNEGVIDNKFMFYYLLSQKENFIELGKGGAQPNISQMIIKEYKCPVPPLKEQQRIVNKIESLFEKLDKANELIEEAREDFEKRKSAVVYKIINKFGNKKIKLKKCIRFITDKKEPVDGDVYIGLENMGKSIGIISYSMAENVKSTKTKFDKGDILYGRLRPYLDKHDVADRSGICSTDILVMRANEKFEARYIDYILGTLELIRYANENSLGINLPRVSAKVLGEYEILDIEFDKQKIVVEILNKIFEDEDKIEKLTQLEEQVELIKKSILTKAFRGKLGTNCEDDESVLELLKERLNT</sequence>
<keyword evidence="2" id="KW-0680">Restriction system</keyword>
<dbReference type="EMBL" id="FQXP01000013">
    <property type="protein sequence ID" value="SHI09524.1"/>
    <property type="molecule type" value="Genomic_DNA"/>
</dbReference>
<evidence type="ECO:0000256" key="3">
    <source>
        <dbReference type="ARBA" id="ARBA00023125"/>
    </source>
</evidence>
<dbReference type="InterPro" id="IPR044946">
    <property type="entry name" value="Restrct_endonuc_typeI_TRD_sf"/>
</dbReference>
<keyword evidence="3" id="KW-0238">DNA-binding</keyword>
<gene>
    <name evidence="6" type="ORF">SAMN02745196_02801</name>
</gene>
<evidence type="ECO:0000313" key="7">
    <source>
        <dbReference type="Proteomes" id="UP000184526"/>
    </source>
</evidence>
<name>A0A1M5YCB7_9CLOT</name>
<keyword evidence="7" id="KW-1185">Reference proteome</keyword>
<reference evidence="6 7" key="1">
    <citation type="submission" date="2016-11" db="EMBL/GenBank/DDBJ databases">
        <authorList>
            <person name="Jaros S."/>
            <person name="Januszkiewicz K."/>
            <person name="Wedrychowicz H."/>
        </authorList>
    </citation>
    <scope>NUCLEOTIDE SEQUENCE [LARGE SCALE GENOMIC DNA]</scope>
    <source>
        <strain evidence="6 7">DSM 3089</strain>
    </source>
</reference>
<dbReference type="Gene3D" id="3.90.220.20">
    <property type="entry name" value="DNA methylase specificity domains"/>
    <property type="match status" value="2"/>
</dbReference>
<dbReference type="RefSeq" id="WP_072832624.1">
    <property type="nucleotide sequence ID" value="NZ_FQXP01000013.1"/>
</dbReference>
<dbReference type="GO" id="GO:0003677">
    <property type="term" value="F:DNA binding"/>
    <property type="evidence" value="ECO:0007669"/>
    <property type="project" value="UniProtKB-KW"/>
</dbReference>
<dbReference type="PANTHER" id="PTHR30408:SF12">
    <property type="entry name" value="TYPE I RESTRICTION ENZYME MJAVIII SPECIFICITY SUBUNIT"/>
    <property type="match status" value="1"/>
</dbReference>
<dbReference type="SUPFAM" id="SSF116734">
    <property type="entry name" value="DNA methylase specificity domain"/>
    <property type="match status" value="2"/>
</dbReference>
<feature type="coiled-coil region" evidence="4">
    <location>
        <begin position="179"/>
        <end position="206"/>
    </location>
</feature>
<comment type="similarity">
    <text evidence="1">Belongs to the type-I restriction system S methylase family.</text>
</comment>
<evidence type="ECO:0000256" key="1">
    <source>
        <dbReference type="ARBA" id="ARBA00010923"/>
    </source>
</evidence>
<feature type="domain" description="Type I restriction modification DNA specificity" evidence="5">
    <location>
        <begin position="21"/>
        <end position="194"/>
    </location>
</feature>
<dbReference type="InterPro" id="IPR000055">
    <property type="entry name" value="Restrct_endonuc_typeI_TRD"/>
</dbReference>
<evidence type="ECO:0000256" key="4">
    <source>
        <dbReference type="SAM" id="Coils"/>
    </source>
</evidence>
<evidence type="ECO:0000256" key="2">
    <source>
        <dbReference type="ARBA" id="ARBA00022747"/>
    </source>
</evidence>
<dbReference type="GO" id="GO:0009307">
    <property type="term" value="P:DNA restriction-modification system"/>
    <property type="evidence" value="ECO:0007669"/>
    <property type="project" value="UniProtKB-KW"/>
</dbReference>
<keyword evidence="4" id="KW-0175">Coiled coil</keyword>
<accession>A0A1M5YCB7</accession>
<evidence type="ECO:0000259" key="5">
    <source>
        <dbReference type="Pfam" id="PF01420"/>
    </source>
</evidence>
<dbReference type="Pfam" id="PF01420">
    <property type="entry name" value="Methylase_S"/>
    <property type="match status" value="1"/>
</dbReference>
<dbReference type="CDD" id="cd17515">
    <property type="entry name" value="RMtype1_S_MjaORF132P_Sau1132ORF3780P-TRD1-CR1_like"/>
    <property type="match status" value="1"/>
</dbReference>
<dbReference type="AlphaFoldDB" id="A0A1M5YCB7"/>